<comment type="caution">
    <text evidence="1">The sequence shown here is derived from an EMBL/GenBank/DDBJ whole genome shotgun (WGS) entry which is preliminary data.</text>
</comment>
<name>A0A0J1HUG7_BACAN</name>
<reference evidence="1 2" key="1">
    <citation type="submission" date="2015-05" db="EMBL/GenBank/DDBJ databases">
        <title>Whole genome sequence and identification of bacterial endophytes from Costus igneus.</title>
        <authorList>
            <person name="Lee Y.P."/>
            <person name="Gan H.M."/>
            <person name="Eng W."/>
            <person name="Wheatley M.S."/>
            <person name="Caraballo A."/>
            <person name="Polter S."/>
            <person name="Savka M.A."/>
            <person name="Hudson A.O."/>
        </authorList>
    </citation>
    <scope>NUCLEOTIDE SEQUENCE [LARGE SCALE GENOMIC DNA]</scope>
    <source>
        <strain evidence="1 2">RIT375</strain>
    </source>
</reference>
<accession>A0A0J1HUG7</accession>
<evidence type="ECO:0000313" key="1">
    <source>
        <dbReference type="EMBL" id="KLV17334.1"/>
    </source>
</evidence>
<evidence type="ECO:0000313" key="2">
    <source>
        <dbReference type="Proteomes" id="UP000035904"/>
    </source>
</evidence>
<proteinExistence type="predicted"/>
<gene>
    <name evidence="1" type="ORF">ABW01_17195</name>
</gene>
<protein>
    <submittedName>
        <fullName evidence="1">Uncharacterized protein</fullName>
    </submittedName>
</protein>
<dbReference type="Proteomes" id="UP000035904">
    <property type="component" value="Unassembled WGS sequence"/>
</dbReference>
<organism evidence="1 2">
    <name type="scientific">Bacillus anthracis</name>
    <name type="common">anthrax bacterium</name>
    <dbReference type="NCBI Taxonomy" id="1392"/>
    <lineage>
        <taxon>Bacteria</taxon>
        <taxon>Bacillati</taxon>
        <taxon>Bacillota</taxon>
        <taxon>Bacilli</taxon>
        <taxon>Bacillales</taxon>
        <taxon>Bacillaceae</taxon>
        <taxon>Bacillus</taxon>
        <taxon>Bacillus cereus group</taxon>
    </lineage>
</organism>
<dbReference type="RefSeq" id="WP_002195032.1">
    <property type="nucleotide sequence ID" value="NZ_LDPG01000012.1"/>
</dbReference>
<dbReference type="PATRIC" id="fig|1392.242.peg.1321"/>
<sequence>MTQVIFIESEKALKPWETPEAIKLARTNKVRREALRKLEATPIESIPEESDDYYIKKMLDFRTKIRDSL</sequence>
<dbReference type="AlphaFoldDB" id="A0A0J1HUG7"/>
<dbReference type="EMBL" id="LDPG01000012">
    <property type="protein sequence ID" value="KLV17334.1"/>
    <property type="molecule type" value="Genomic_DNA"/>
</dbReference>